<dbReference type="PROSITE" id="PS00201">
    <property type="entry name" value="FLAVODOXIN"/>
    <property type="match status" value="1"/>
</dbReference>
<dbReference type="PIRSF" id="PIRSF038996">
    <property type="entry name" value="FldA"/>
    <property type="match status" value="1"/>
</dbReference>
<dbReference type="InterPro" id="IPR001226">
    <property type="entry name" value="Flavodoxin_CS"/>
</dbReference>
<evidence type="ECO:0000256" key="1">
    <source>
        <dbReference type="ARBA" id="ARBA00001917"/>
    </source>
</evidence>
<accession>A0A066ZN14</accession>
<dbReference type="NCBIfam" id="TIGR01752">
    <property type="entry name" value="flav_long"/>
    <property type="match status" value="1"/>
</dbReference>
<dbReference type="RefSeq" id="WP_029908505.1">
    <property type="nucleotide sequence ID" value="NZ_AP020335.1"/>
</dbReference>
<protein>
    <recommendedName>
        <fullName evidence="7">Flavodoxin</fullName>
    </recommendedName>
</protein>
<evidence type="ECO:0000259" key="8">
    <source>
        <dbReference type="PROSITE" id="PS50902"/>
    </source>
</evidence>
<reference evidence="9 10" key="1">
    <citation type="submission" date="2014-04" db="EMBL/GenBank/DDBJ databases">
        <title>Draft genome sequence of Hydrogenovibrio marinus MH-110, a model organism for aerobic H2 metabolism.</title>
        <authorList>
            <person name="Cha H.J."/>
            <person name="Jo B.H."/>
            <person name="Hwang B.H."/>
        </authorList>
    </citation>
    <scope>NUCLEOTIDE SEQUENCE [LARGE SCALE GENOMIC DNA]</scope>
    <source>
        <strain evidence="9 10">MH-110</strain>
    </source>
</reference>
<proteinExistence type="inferred from homology"/>
<dbReference type="EMBL" id="JMIU01000001">
    <property type="protein sequence ID" value="KDN94922.1"/>
    <property type="molecule type" value="Genomic_DNA"/>
</dbReference>
<dbReference type="SUPFAM" id="SSF52218">
    <property type="entry name" value="Flavoproteins"/>
    <property type="match status" value="1"/>
</dbReference>
<dbReference type="STRING" id="28885.EI16_01000"/>
<evidence type="ECO:0000256" key="2">
    <source>
        <dbReference type="ARBA" id="ARBA00005267"/>
    </source>
</evidence>
<dbReference type="GO" id="GO:0009055">
    <property type="term" value="F:electron transfer activity"/>
    <property type="evidence" value="ECO:0007669"/>
    <property type="project" value="UniProtKB-UniRule"/>
</dbReference>
<dbReference type="PROSITE" id="PS50902">
    <property type="entry name" value="FLAVODOXIN_LIKE"/>
    <property type="match status" value="1"/>
</dbReference>
<evidence type="ECO:0000256" key="6">
    <source>
        <dbReference type="ARBA" id="ARBA00022982"/>
    </source>
</evidence>
<dbReference type="Pfam" id="PF00258">
    <property type="entry name" value="Flavodoxin_1"/>
    <property type="match status" value="1"/>
</dbReference>
<organism evidence="9 10">
    <name type="scientific">Hydrogenovibrio marinus</name>
    <dbReference type="NCBI Taxonomy" id="28885"/>
    <lineage>
        <taxon>Bacteria</taxon>
        <taxon>Pseudomonadati</taxon>
        <taxon>Pseudomonadota</taxon>
        <taxon>Gammaproteobacteria</taxon>
        <taxon>Thiotrichales</taxon>
        <taxon>Piscirickettsiaceae</taxon>
        <taxon>Hydrogenovibrio</taxon>
    </lineage>
</organism>
<dbReference type="Gene3D" id="3.40.50.360">
    <property type="match status" value="1"/>
</dbReference>
<evidence type="ECO:0000313" key="10">
    <source>
        <dbReference type="Proteomes" id="UP000027341"/>
    </source>
</evidence>
<evidence type="ECO:0000256" key="3">
    <source>
        <dbReference type="ARBA" id="ARBA00022448"/>
    </source>
</evidence>
<dbReference type="InterPro" id="IPR029039">
    <property type="entry name" value="Flavoprotein-like_sf"/>
</dbReference>
<dbReference type="NCBIfam" id="NF006739">
    <property type="entry name" value="PRK09267.1-5"/>
    <property type="match status" value="1"/>
</dbReference>
<gene>
    <name evidence="9" type="ORF">EI16_01000</name>
</gene>
<comment type="caution">
    <text evidence="9">The sequence shown here is derived from an EMBL/GenBank/DDBJ whole genome shotgun (WGS) entry which is preliminary data.</text>
</comment>
<name>A0A066ZN14_HYDMR</name>
<keyword evidence="10" id="KW-1185">Reference proteome</keyword>
<keyword evidence="3 7" id="KW-0813">Transport</keyword>
<dbReference type="InterPro" id="IPR008254">
    <property type="entry name" value="Flavodoxin/NO_synth"/>
</dbReference>
<comment type="function">
    <text evidence="7">Low-potential electron donor to a number of redox enzymes.</text>
</comment>
<dbReference type="GO" id="GO:0010181">
    <property type="term" value="F:FMN binding"/>
    <property type="evidence" value="ECO:0007669"/>
    <property type="project" value="UniProtKB-UniRule"/>
</dbReference>
<keyword evidence="4 7" id="KW-0285">Flavoprotein</keyword>
<dbReference type="InterPro" id="IPR010086">
    <property type="entry name" value="Flavodoxin_lc"/>
</dbReference>
<evidence type="ECO:0000256" key="7">
    <source>
        <dbReference type="PIRNR" id="PIRNR038996"/>
    </source>
</evidence>
<comment type="cofactor">
    <cofactor evidence="1 7">
        <name>FMN</name>
        <dbReference type="ChEBI" id="CHEBI:58210"/>
    </cofactor>
</comment>
<sequence length="171" mass="19327">MAQVGLFYGTDTGNTERVADMIKDKIGADKVDVYDIASASAADFAKYDKIILGQPTWYYGELQSSWDDFWDDFKSVDFTNKQVACFGLGDQADYAEYFLDAMGLMHDVALENGSIPVGYWSTDGYQFDESKAVTEDGEFFVGLAIDEDQQPEMTAERVDQWVDQIKEEMEF</sequence>
<evidence type="ECO:0000313" key="9">
    <source>
        <dbReference type="EMBL" id="KDN94922.1"/>
    </source>
</evidence>
<keyword evidence="5 7" id="KW-0288">FMN</keyword>
<feature type="domain" description="Flavodoxin-like" evidence="8">
    <location>
        <begin position="4"/>
        <end position="166"/>
    </location>
</feature>
<comment type="similarity">
    <text evidence="2 7">Belongs to the flavodoxin family.</text>
</comment>
<dbReference type="Proteomes" id="UP000027341">
    <property type="component" value="Unassembled WGS sequence"/>
</dbReference>
<dbReference type="PANTHER" id="PTHR42809:SF1">
    <property type="entry name" value="FLAVODOXIN 1"/>
    <property type="match status" value="1"/>
</dbReference>
<dbReference type="InterPro" id="IPR050619">
    <property type="entry name" value="Flavodoxin"/>
</dbReference>
<evidence type="ECO:0000256" key="5">
    <source>
        <dbReference type="ARBA" id="ARBA00022643"/>
    </source>
</evidence>
<evidence type="ECO:0000256" key="4">
    <source>
        <dbReference type="ARBA" id="ARBA00022630"/>
    </source>
</evidence>
<dbReference type="PANTHER" id="PTHR42809">
    <property type="entry name" value="FLAVODOXIN 2"/>
    <property type="match status" value="1"/>
</dbReference>
<keyword evidence="6 7" id="KW-0249">Electron transport</keyword>
<dbReference type="AlphaFoldDB" id="A0A066ZN14"/>